<comment type="subcellular location">
    <subcellularLocation>
        <location evidence="1">Cell membrane</location>
        <topology evidence="1">Peripheral membrane protein</topology>
    </subcellularLocation>
</comment>
<dbReference type="NCBIfam" id="NF008427">
    <property type="entry name" value="PRK11263.1"/>
    <property type="match status" value="1"/>
</dbReference>
<evidence type="ECO:0000313" key="4">
    <source>
        <dbReference type="Proteomes" id="UP000295182"/>
    </source>
</evidence>
<keyword evidence="1" id="KW-1208">Phospholipid metabolism</keyword>
<dbReference type="Gene3D" id="3.30.870.10">
    <property type="entry name" value="Endonuclease Chain A"/>
    <property type="match status" value="2"/>
</dbReference>
<keyword evidence="1" id="KW-0472">Membrane</keyword>
<comment type="function">
    <text evidence="1">Catalyzes the phosphatidyl group transfer from one phosphatidylglycerol molecule to another to form cardiolipin (CL) (diphosphatidylglycerol) and glycerol.</text>
</comment>
<feature type="active site" evidence="1">
    <location>
        <position position="316"/>
    </location>
</feature>
<dbReference type="InterPro" id="IPR030872">
    <property type="entry name" value="Cardiolipin_synth_ClsB"/>
</dbReference>
<organism evidence="3 4">
    <name type="scientific">Simplicispira metamorpha</name>
    <dbReference type="NCBI Taxonomy" id="80881"/>
    <lineage>
        <taxon>Bacteria</taxon>
        <taxon>Pseudomonadati</taxon>
        <taxon>Pseudomonadota</taxon>
        <taxon>Betaproteobacteria</taxon>
        <taxon>Burkholderiales</taxon>
        <taxon>Comamonadaceae</taxon>
        <taxon>Simplicispira</taxon>
    </lineage>
</organism>
<evidence type="ECO:0000259" key="2">
    <source>
        <dbReference type="PROSITE" id="PS50035"/>
    </source>
</evidence>
<keyword evidence="4" id="KW-1185">Reference proteome</keyword>
<feature type="active site" evidence="1">
    <location>
        <position position="321"/>
    </location>
</feature>
<dbReference type="EC" id="2.7.8.-" evidence="1"/>
<dbReference type="OrthoDB" id="9762009at2"/>
<comment type="caution">
    <text evidence="3">The sequence shown here is derived from an EMBL/GenBank/DDBJ whole genome shotgun (WGS) entry which is preliminary data.</text>
</comment>
<dbReference type="HAMAP" id="MF_01917">
    <property type="entry name" value="Cardiolipin_synth_ClsB"/>
    <property type="match status" value="1"/>
</dbReference>
<dbReference type="EMBL" id="SLXH01000026">
    <property type="protein sequence ID" value="TCP15012.1"/>
    <property type="molecule type" value="Genomic_DNA"/>
</dbReference>
<keyword evidence="1" id="KW-1003">Cell membrane</keyword>
<feature type="active site" evidence="1">
    <location>
        <position position="117"/>
    </location>
</feature>
<feature type="active site" evidence="1">
    <location>
        <position position="122"/>
    </location>
</feature>
<keyword evidence="1" id="KW-0443">Lipid metabolism</keyword>
<keyword evidence="1" id="KW-0808">Transferase</keyword>
<reference evidence="3 4" key="1">
    <citation type="submission" date="2019-03" db="EMBL/GenBank/DDBJ databases">
        <title>Genomic Encyclopedia of Type Strains, Phase IV (KMG-IV): sequencing the most valuable type-strain genomes for metagenomic binning, comparative biology and taxonomic classification.</title>
        <authorList>
            <person name="Goeker M."/>
        </authorList>
    </citation>
    <scope>NUCLEOTIDE SEQUENCE [LARGE SCALE GENOMIC DNA]</scope>
    <source>
        <strain evidence="3 4">DSM 1837</strain>
    </source>
</reference>
<comment type="catalytic activity">
    <reaction evidence="1">
        <text>2 a 1,2-diacyl-sn-glycero-3-phospho-(1'-sn-glycerol) = a cardiolipin + glycerol</text>
        <dbReference type="Rhea" id="RHEA:31451"/>
        <dbReference type="ChEBI" id="CHEBI:17754"/>
        <dbReference type="ChEBI" id="CHEBI:62237"/>
        <dbReference type="ChEBI" id="CHEBI:64716"/>
    </reaction>
</comment>
<dbReference type="SUPFAM" id="SSF56024">
    <property type="entry name" value="Phospholipase D/nuclease"/>
    <property type="match status" value="2"/>
</dbReference>
<dbReference type="Pfam" id="PF13091">
    <property type="entry name" value="PLDc_2"/>
    <property type="match status" value="2"/>
</dbReference>
<feature type="active site" evidence="1">
    <location>
        <position position="115"/>
    </location>
</feature>
<accession>A0A4R2N3X8</accession>
<dbReference type="PANTHER" id="PTHR21248">
    <property type="entry name" value="CARDIOLIPIN SYNTHASE"/>
    <property type="match status" value="1"/>
</dbReference>
<dbReference type="CDD" id="cd09159">
    <property type="entry name" value="PLDc_ybhO_like_2"/>
    <property type="match status" value="1"/>
</dbReference>
<feature type="domain" description="PLD phosphodiesterase" evidence="2">
    <location>
        <begin position="309"/>
        <end position="340"/>
    </location>
</feature>
<dbReference type="PROSITE" id="PS50035">
    <property type="entry name" value="PLD"/>
    <property type="match status" value="1"/>
</dbReference>
<dbReference type="GO" id="GO:0005886">
    <property type="term" value="C:plasma membrane"/>
    <property type="evidence" value="ECO:0007669"/>
    <property type="project" value="UniProtKB-SubCell"/>
</dbReference>
<evidence type="ECO:0000256" key="1">
    <source>
        <dbReference type="HAMAP-Rule" id="MF_01917"/>
    </source>
</evidence>
<dbReference type="RefSeq" id="WP_119014113.1">
    <property type="nucleotide sequence ID" value="NZ_QXNC01000027.1"/>
</dbReference>
<dbReference type="Proteomes" id="UP000295182">
    <property type="component" value="Unassembled WGS sequence"/>
</dbReference>
<dbReference type="GO" id="GO:0008808">
    <property type="term" value="F:cardiolipin synthase activity"/>
    <property type="evidence" value="ECO:0007669"/>
    <property type="project" value="InterPro"/>
</dbReference>
<name>A0A4R2N3X8_9BURK</name>
<comment type="similarity">
    <text evidence="1">Belongs to the phospholipase D family. Cardiolipin synthase subfamily. ClsB sub-subfamily.</text>
</comment>
<sequence length="409" mass="45851">MKRRLELADGQHVQLLQGALELFPALIQAMDAARADIQLETYIFDFTGAGASVAEALERAARRGVRARLVVDGVGTGRLPSVWHQRFQAAGVQCQVYSPLGPLGLLMPERWRRLHRKLCAVDGRVLFCGGINVLDDFYDPNYGTLDAPRFDFAVQATGDLAVQASDTMETLWQRMQAVRDVRHHHLPDAVRALRAARAAQAAGHTAQPLPEPGQRLRAALLLRDNVRNRARIEKAYLRAIGFARKEIIIANAYFLPGRKLRRALVHAARRGVRVQLLLQGRYEYFLQYHAARPVYGTLLAAGVEIHEYAPSFLHAKVAVIDALDARPWATVGSSNLDPLSLLLAREANVVIEDAAFARQLRRRLVHAMEHAGQRLDPQRYAQRPWRARVLDRIAFGMVRAALWLTGKNY</sequence>
<keyword evidence="1" id="KW-0444">Lipid biosynthesis</keyword>
<keyword evidence="1" id="KW-0594">Phospholipid biosynthesis</keyword>
<proteinExistence type="inferred from homology"/>
<evidence type="ECO:0000313" key="3">
    <source>
        <dbReference type="EMBL" id="TCP15012.1"/>
    </source>
</evidence>
<dbReference type="GO" id="GO:0032049">
    <property type="term" value="P:cardiolipin biosynthetic process"/>
    <property type="evidence" value="ECO:0007669"/>
    <property type="project" value="InterPro"/>
</dbReference>
<dbReference type="InterPro" id="IPR001736">
    <property type="entry name" value="PLipase_D/transphosphatidylase"/>
</dbReference>
<dbReference type="AlphaFoldDB" id="A0A4R2N3X8"/>
<dbReference type="PANTHER" id="PTHR21248:SF22">
    <property type="entry name" value="PHOSPHOLIPASE D"/>
    <property type="match status" value="1"/>
</dbReference>
<dbReference type="InterPro" id="IPR025202">
    <property type="entry name" value="PLD-like_dom"/>
</dbReference>
<gene>
    <name evidence="1" type="primary">clsB</name>
    <name evidence="3" type="ORF">EV674_1268</name>
</gene>
<feature type="active site" evidence="1">
    <location>
        <position position="314"/>
    </location>
</feature>
<protein>
    <recommendedName>
        <fullName evidence="1">Cardiolipin synthase B</fullName>
        <shortName evidence="1">CL synthase</shortName>
        <ecNumber evidence="1">2.7.8.-</ecNumber>
    </recommendedName>
</protein>